<name>A0A8S5MER6_9CAUD</name>
<sequence>MEEKITTLVAIVGIAVAISKEAREWYKATKKEKRQNPTRKRRI</sequence>
<proteinExistence type="predicted"/>
<reference evidence="1" key="1">
    <citation type="journal article" date="2021" name="Proc. Natl. Acad. Sci. U.S.A.">
        <title>A Catalog of Tens of Thousands of Viruses from Human Metagenomes Reveals Hidden Associations with Chronic Diseases.</title>
        <authorList>
            <person name="Tisza M.J."/>
            <person name="Buck C.B."/>
        </authorList>
    </citation>
    <scope>NUCLEOTIDE SEQUENCE</scope>
    <source>
        <strain evidence="1">Ctet217</strain>
    </source>
</reference>
<protein>
    <submittedName>
        <fullName evidence="1">Invertebrate innate immunity transcript family</fullName>
    </submittedName>
</protein>
<dbReference type="EMBL" id="BK014887">
    <property type="protein sequence ID" value="DAD80750.1"/>
    <property type="molecule type" value="Genomic_DNA"/>
</dbReference>
<evidence type="ECO:0000313" key="1">
    <source>
        <dbReference type="EMBL" id="DAD80750.1"/>
    </source>
</evidence>
<organism evidence="1">
    <name type="scientific">Siphoviridae sp. ctet217</name>
    <dbReference type="NCBI Taxonomy" id="2826409"/>
    <lineage>
        <taxon>Viruses</taxon>
        <taxon>Duplodnaviria</taxon>
        <taxon>Heunggongvirae</taxon>
        <taxon>Uroviricota</taxon>
        <taxon>Caudoviricetes</taxon>
    </lineage>
</organism>
<accession>A0A8S5MER6</accession>